<evidence type="ECO:0000313" key="2">
    <source>
        <dbReference type="EMBL" id="KPV72624.1"/>
    </source>
</evidence>
<dbReference type="InterPro" id="IPR050700">
    <property type="entry name" value="YIM1/Zinc_Alcohol_DH_Fams"/>
</dbReference>
<evidence type="ECO:0000259" key="1">
    <source>
        <dbReference type="SMART" id="SM00829"/>
    </source>
</evidence>
<dbReference type="Gene3D" id="3.90.180.10">
    <property type="entry name" value="Medium-chain alcohol dehydrogenases, catalytic domain"/>
    <property type="match status" value="1"/>
</dbReference>
<dbReference type="InterPro" id="IPR036291">
    <property type="entry name" value="NAD(P)-bd_dom_sf"/>
</dbReference>
<dbReference type="Pfam" id="PF13602">
    <property type="entry name" value="ADH_zinc_N_2"/>
    <property type="match status" value="1"/>
</dbReference>
<dbReference type="Proteomes" id="UP000053890">
    <property type="component" value="Unassembled WGS sequence"/>
</dbReference>
<dbReference type="OMA" id="LTFEMEP"/>
<dbReference type="EMBL" id="KQ474086">
    <property type="protein sequence ID" value="KPV72624.1"/>
    <property type="molecule type" value="Genomic_DNA"/>
</dbReference>
<dbReference type="PANTHER" id="PTHR11695">
    <property type="entry name" value="ALCOHOL DEHYDROGENASE RELATED"/>
    <property type="match status" value="1"/>
</dbReference>
<protein>
    <recommendedName>
        <fullName evidence="1">Enoyl reductase (ER) domain-containing protein</fullName>
    </recommendedName>
</protein>
<sequence>MGLTFEMEPKTPFGGSLGTLAVIDINSSCITRKPAALGWNEAAGLPLVALTAKTTLSEPLLRLPPTRDADAQEPPTVVVLGGSSGVGQCCVQLGKAAGLRIVATCSAASEPFVRSLGADEVIDYTAGSVLESLRAVRPANGFVSIVDCVGGTELLDALPSLLTPKSPSSFPHGGSYTTIVGDKTDRSTMGGAFLLGVDRTMRERQDASDAGSLAYRYACILLDMNAAWLDDLAAQAASGALKVSVDSTFGFERAREAYERLATGRARGKVVVEVQDA</sequence>
<proteinExistence type="predicted"/>
<gene>
    <name evidence="2" type="ORF">RHOBADRAFT_65583</name>
</gene>
<dbReference type="GeneID" id="28979184"/>
<dbReference type="Gene3D" id="3.40.50.720">
    <property type="entry name" value="NAD(P)-binding Rossmann-like Domain"/>
    <property type="match status" value="1"/>
</dbReference>
<dbReference type="RefSeq" id="XP_018268673.1">
    <property type="nucleotide sequence ID" value="XM_018418737.1"/>
</dbReference>
<dbReference type="GO" id="GO:0016491">
    <property type="term" value="F:oxidoreductase activity"/>
    <property type="evidence" value="ECO:0007669"/>
    <property type="project" value="InterPro"/>
</dbReference>
<dbReference type="PANTHER" id="PTHR11695:SF648">
    <property type="entry name" value="ZINC-BINDING OXIDOREDUCTASE"/>
    <property type="match status" value="1"/>
</dbReference>
<dbReference type="AlphaFoldDB" id="A0A0P9FAJ2"/>
<feature type="domain" description="Enoyl reductase (ER)" evidence="1">
    <location>
        <begin position="2"/>
        <end position="272"/>
    </location>
</feature>
<dbReference type="SMART" id="SM00829">
    <property type="entry name" value="PKS_ER"/>
    <property type="match status" value="1"/>
</dbReference>
<dbReference type="STRING" id="578459.A0A0P9FAJ2"/>
<reference evidence="2 3" key="1">
    <citation type="journal article" date="2015" name="Front. Microbiol.">
        <title>Genome sequence of the plant growth promoting endophytic yeast Rhodotorula graminis WP1.</title>
        <authorList>
            <person name="Firrincieli A."/>
            <person name="Otillar R."/>
            <person name="Salamov A."/>
            <person name="Schmutz J."/>
            <person name="Khan Z."/>
            <person name="Redman R.S."/>
            <person name="Fleck N.D."/>
            <person name="Lindquist E."/>
            <person name="Grigoriev I.V."/>
            <person name="Doty S.L."/>
        </authorList>
    </citation>
    <scope>NUCLEOTIDE SEQUENCE [LARGE SCALE GENOMIC DNA]</scope>
    <source>
        <strain evidence="2 3">WP1</strain>
    </source>
</reference>
<dbReference type="OrthoDB" id="9930022at2759"/>
<keyword evidence="3" id="KW-1185">Reference proteome</keyword>
<evidence type="ECO:0000313" key="3">
    <source>
        <dbReference type="Proteomes" id="UP000053890"/>
    </source>
</evidence>
<accession>A0A0P9FAJ2</accession>
<dbReference type="InterPro" id="IPR020843">
    <property type="entry name" value="ER"/>
</dbReference>
<organism evidence="2 3">
    <name type="scientific">Rhodotorula graminis (strain WP1)</name>
    <dbReference type="NCBI Taxonomy" id="578459"/>
    <lineage>
        <taxon>Eukaryota</taxon>
        <taxon>Fungi</taxon>
        <taxon>Dikarya</taxon>
        <taxon>Basidiomycota</taxon>
        <taxon>Pucciniomycotina</taxon>
        <taxon>Microbotryomycetes</taxon>
        <taxon>Sporidiobolales</taxon>
        <taxon>Sporidiobolaceae</taxon>
        <taxon>Rhodotorula</taxon>
    </lineage>
</organism>
<name>A0A0P9FAJ2_RHOGW</name>
<dbReference type="SUPFAM" id="SSF51735">
    <property type="entry name" value="NAD(P)-binding Rossmann-fold domains"/>
    <property type="match status" value="1"/>
</dbReference>